<proteinExistence type="predicted"/>
<dbReference type="AlphaFoldDB" id="A0ABD1Z9Y6"/>
<dbReference type="Proteomes" id="UP001605036">
    <property type="component" value="Unassembled WGS sequence"/>
</dbReference>
<evidence type="ECO:0000313" key="2">
    <source>
        <dbReference type="Proteomes" id="UP001605036"/>
    </source>
</evidence>
<sequence>MLKYVASLQRHCVPKDIFLWGLLNTDVEGDHLLVKDARVGTNVIGWNKITFVFGAKHNDKEDFRSIKVMHMTLDKYNLRAYLPASIEHNLNKKLVSRQPYEEVVYYKDAAPYGPTYHLMTTVAKLF</sequence>
<comment type="caution">
    <text evidence="1">The sequence shown here is derived from an EMBL/GenBank/DDBJ whole genome shotgun (WGS) entry which is preliminary data.</text>
</comment>
<evidence type="ECO:0000313" key="1">
    <source>
        <dbReference type="EMBL" id="KAL2644623.1"/>
    </source>
</evidence>
<dbReference type="EMBL" id="JBHFFA010000002">
    <property type="protein sequence ID" value="KAL2644623.1"/>
    <property type="molecule type" value="Genomic_DNA"/>
</dbReference>
<reference evidence="1 2" key="1">
    <citation type="submission" date="2024-09" db="EMBL/GenBank/DDBJ databases">
        <title>Chromosome-scale assembly of Riccia fluitans.</title>
        <authorList>
            <person name="Paukszto L."/>
            <person name="Sawicki J."/>
            <person name="Karawczyk K."/>
            <person name="Piernik-Szablinska J."/>
            <person name="Szczecinska M."/>
            <person name="Mazdziarz M."/>
        </authorList>
    </citation>
    <scope>NUCLEOTIDE SEQUENCE [LARGE SCALE GENOMIC DNA]</scope>
    <source>
        <strain evidence="1">Rf_01</strain>
        <tissue evidence="1">Aerial parts of the thallus</tissue>
    </source>
</reference>
<name>A0ABD1Z9Y6_9MARC</name>
<keyword evidence="2" id="KW-1185">Reference proteome</keyword>
<protein>
    <submittedName>
        <fullName evidence="1">Uncharacterized protein</fullName>
    </submittedName>
</protein>
<accession>A0ABD1Z9Y6</accession>
<organism evidence="1 2">
    <name type="scientific">Riccia fluitans</name>
    <dbReference type="NCBI Taxonomy" id="41844"/>
    <lineage>
        <taxon>Eukaryota</taxon>
        <taxon>Viridiplantae</taxon>
        <taxon>Streptophyta</taxon>
        <taxon>Embryophyta</taxon>
        <taxon>Marchantiophyta</taxon>
        <taxon>Marchantiopsida</taxon>
        <taxon>Marchantiidae</taxon>
        <taxon>Marchantiales</taxon>
        <taxon>Ricciaceae</taxon>
        <taxon>Riccia</taxon>
    </lineage>
</organism>
<gene>
    <name evidence="1" type="ORF">R1flu_012210</name>
</gene>